<accession>A0A7W3ZFG3</accession>
<gene>
    <name evidence="1" type="ORF">H4281_38050</name>
</gene>
<dbReference type="EMBL" id="JACGZW010000016">
    <property type="protein sequence ID" value="MBB1158984.1"/>
    <property type="molecule type" value="Genomic_DNA"/>
</dbReference>
<proteinExistence type="predicted"/>
<evidence type="ECO:0008006" key="3">
    <source>
        <dbReference type="Google" id="ProtNLM"/>
    </source>
</evidence>
<reference evidence="1 2" key="1">
    <citation type="submission" date="2020-08" db="EMBL/GenBank/DDBJ databases">
        <title>Amycolatopsis sp. nov. DR6-1 isolated from Dendrobium heterocarpum.</title>
        <authorList>
            <person name="Tedsree N."/>
            <person name="Kuncharoen N."/>
            <person name="Likhitwitayawuid K."/>
            <person name="Tanasupawat S."/>
        </authorList>
    </citation>
    <scope>NUCLEOTIDE SEQUENCE [LARGE SCALE GENOMIC DNA]</scope>
    <source>
        <strain evidence="1 2">DR6-1</strain>
    </source>
</reference>
<dbReference type="AlphaFoldDB" id="A0A7W3ZFG3"/>
<dbReference type="Proteomes" id="UP000526734">
    <property type="component" value="Unassembled WGS sequence"/>
</dbReference>
<evidence type="ECO:0000313" key="1">
    <source>
        <dbReference type="EMBL" id="MBB1158984.1"/>
    </source>
</evidence>
<sequence length="77" mass="8175">MKSTALEIVHRLADWSDWAPFSAAHELAPLVPGVYLAREGADGELVYVGMAGERHGKGIRGRLTVYARGKALASGLG</sequence>
<name>A0A7W3ZFG3_9PSEU</name>
<evidence type="ECO:0000313" key="2">
    <source>
        <dbReference type="Proteomes" id="UP000526734"/>
    </source>
</evidence>
<dbReference type="RefSeq" id="WP_182895689.1">
    <property type="nucleotide sequence ID" value="NZ_JACGZW010000016.1"/>
</dbReference>
<organism evidence="1 2">
    <name type="scientific">Amycolatopsis dendrobii</name>
    <dbReference type="NCBI Taxonomy" id="2760662"/>
    <lineage>
        <taxon>Bacteria</taxon>
        <taxon>Bacillati</taxon>
        <taxon>Actinomycetota</taxon>
        <taxon>Actinomycetes</taxon>
        <taxon>Pseudonocardiales</taxon>
        <taxon>Pseudonocardiaceae</taxon>
        <taxon>Amycolatopsis</taxon>
    </lineage>
</organism>
<keyword evidence="2" id="KW-1185">Reference proteome</keyword>
<comment type="caution">
    <text evidence="1">The sequence shown here is derived from an EMBL/GenBank/DDBJ whole genome shotgun (WGS) entry which is preliminary data.</text>
</comment>
<protein>
    <recommendedName>
        <fullName evidence="3">GIY-YIG domain-containing protein</fullName>
    </recommendedName>
</protein>